<dbReference type="GO" id="GO:0009271">
    <property type="term" value="P:phage shock"/>
    <property type="evidence" value="ECO:0007669"/>
    <property type="project" value="InterPro"/>
</dbReference>
<dbReference type="RefSeq" id="WP_166094643.1">
    <property type="nucleotide sequence ID" value="NZ_CP049871.1"/>
</dbReference>
<feature type="transmembrane region" description="Helical" evidence="2">
    <location>
        <begin position="6"/>
        <end position="23"/>
    </location>
</feature>
<evidence type="ECO:0000256" key="1">
    <source>
        <dbReference type="SAM" id="MobiDB-lite"/>
    </source>
</evidence>
<evidence type="ECO:0000256" key="2">
    <source>
        <dbReference type="SAM" id="Phobius"/>
    </source>
</evidence>
<dbReference type="InterPro" id="IPR009554">
    <property type="entry name" value="Phageshock_PspB"/>
</dbReference>
<sequence length="98" mass="11432">MDEFLLPIVICGMLFIGFPWIFFHYMTKWKQAKTLTGADEKLLDDLHDMARRLDDRLCSIERIMNAENPNWRQSCLPDSTSGLSEDLASARLRRGERL</sequence>
<dbReference type="Proteomes" id="UP000502502">
    <property type="component" value="Chromosome"/>
</dbReference>
<name>A0A6G7ZNW0_9SPHN</name>
<feature type="region of interest" description="Disordered" evidence="1">
    <location>
        <begin position="76"/>
        <end position="98"/>
    </location>
</feature>
<dbReference type="Pfam" id="PF06667">
    <property type="entry name" value="PspB"/>
    <property type="match status" value="1"/>
</dbReference>
<keyword evidence="2" id="KW-0812">Transmembrane</keyword>
<gene>
    <name evidence="3" type="primary">pspB</name>
    <name evidence="3" type="ORF">G7078_07600</name>
</gene>
<accession>A0A6G7ZNW0</accession>
<organism evidence="3 4">
    <name type="scientific">Sphingomonas sinipercae</name>
    <dbReference type="NCBI Taxonomy" id="2714944"/>
    <lineage>
        <taxon>Bacteria</taxon>
        <taxon>Pseudomonadati</taxon>
        <taxon>Pseudomonadota</taxon>
        <taxon>Alphaproteobacteria</taxon>
        <taxon>Sphingomonadales</taxon>
        <taxon>Sphingomonadaceae</taxon>
        <taxon>Sphingomonas</taxon>
    </lineage>
</organism>
<keyword evidence="2" id="KW-0472">Membrane</keyword>
<dbReference type="GO" id="GO:0006355">
    <property type="term" value="P:regulation of DNA-templated transcription"/>
    <property type="evidence" value="ECO:0007669"/>
    <property type="project" value="InterPro"/>
</dbReference>
<dbReference type="NCBIfam" id="TIGR02976">
    <property type="entry name" value="phageshock_pspB"/>
    <property type="match status" value="1"/>
</dbReference>
<keyword evidence="4" id="KW-1185">Reference proteome</keyword>
<dbReference type="KEGG" id="ssin:G7078_07600"/>
<proteinExistence type="predicted"/>
<evidence type="ECO:0000313" key="4">
    <source>
        <dbReference type="Proteomes" id="UP000502502"/>
    </source>
</evidence>
<reference evidence="3 4" key="1">
    <citation type="submission" date="2020-03" db="EMBL/GenBank/DDBJ databases">
        <title>Sphingomonas sp. nov., isolated from fish.</title>
        <authorList>
            <person name="Hyun D.-W."/>
            <person name="Bae J.-W."/>
        </authorList>
    </citation>
    <scope>NUCLEOTIDE SEQUENCE [LARGE SCALE GENOMIC DNA]</scope>
    <source>
        <strain evidence="3 4">HDW15C</strain>
    </source>
</reference>
<keyword evidence="2" id="KW-1133">Transmembrane helix</keyword>
<evidence type="ECO:0000313" key="3">
    <source>
        <dbReference type="EMBL" id="QIL02661.1"/>
    </source>
</evidence>
<dbReference type="AlphaFoldDB" id="A0A6G7ZNW0"/>
<dbReference type="EMBL" id="CP049871">
    <property type="protein sequence ID" value="QIL02661.1"/>
    <property type="molecule type" value="Genomic_DNA"/>
</dbReference>
<protein>
    <submittedName>
        <fullName evidence="3">Envelope stress response membrane protein PspB</fullName>
    </submittedName>
</protein>